<protein>
    <submittedName>
        <fullName evidence="2">Uncharacterized protein</fullName>
    </submittedName>
</protein>
<feature type="compositionally biased region" description="Polar residues" evidence="1">
    <location>
        <begin position="149"/>
        <end position="160"/>
    </location>
</feature>
<evidence type="ECO:0000256" key="1">
    <source>
        <dbReference type="SAM" id="MobiDB-lite"/>
    </source>
</evidence>
<sequence length="257" mass="26796">MAIREASTPRALPTPISGRSGLGRPHGRGAGEAVGRSAAQRRATSNRRADGGPPVQQHNGRLAGVEWRTREASATPTRQVVVAGSQQVWRGTHGSAGRRATGDWRAGQADDANGTATRMGCGRGVVRCWIRSMRTRAGALEAEGDLIQNTDNTGRTQGSSRCRPPGGAAARRVFTRGGMRARSTVAAACEGAVVRYIHIQHSTSKNALQEGSLRATASTSSAYPLPSLTLAPSSPAALHLLAGVKQHPGSRPAIPVP</sequence>
<keyword evidence="3" id="KW-1185">Reference proteome</keyword>
<evidence type="ECO:0000313" key="2">
    <source>
        <dbReference type="EMBL" id="KAF2681708.1"/>
    </source>
</evidence>
<evidence type="ECO:0000313" key="3">
    <source>
        <dbReference type="Proteomes" id="UP000799291"/>
    </source>
</evidence>
<dbReference type="EMBL" id="MU005590">
    <property type="protein sequence ID" value="KAF2681708.1"/>
    <property type="molecule type" value="Genomic_DNA"/>
</dbReference>
<feature type="region of interest" description="Disordered" evidence="1">
    <location>
        <begin position="1"/>
        <end position="77"/>
    </location>
</feature>
<dbReference type="Proteomes" id="UP000799291">
    <property type="component" value="Unassembled WGS sequence"/>
</dbReference>
<dbReference type="AlphaFoldDB" id="A0A6G1IUC7"/>
<proteinExistence type="predicted"/>
<feature type="region of interest" description="Disordered" evidence="1">
    <location>
        <begin position="90"/>
        <end position="111"/>
    </location>
</feature>
<organism evidence="2 3">
    <name type="scientific">Lentithecium fluviatile CBS 122367</name>
    <dbReference type="NCBI Taxonomy" id="1168545"/>
    <lineage>
        <taxon>Eukaryota</taxon>
        <taxon>Fungi</taxon>
        <taxon>Dikarya</taxon>
        <taxon>Ascomycota</taxon>
        <taxon>Pezizomycotina</taxon>
        <taxon>Dothideomycetes</taxon>
        <taxon>Pleosporomycetidae</taxon>
        <taxon>Pleosporales</taxon>
        <taxon>Massarineae</taxon>
        <taxon>Lentitheciaceae</taxon>
        <taxon>Lentithecium</taxon>
    </lineage>
</organism>
<name>A0A6G1IUC7_9PLEO</name>
<reference evidence="2" key="1">
    <citation type="journal article" date="2020" name="Stud. Mycol.">
        <title>101 Dothideomycetes genomes: a test case for predicting lifestyles and emergence of pathogens.</title>
        <authorList>
            <person name="Haridas S."/>
            <person name="Albert R."/>
            <person name="Binder M."/>
            <person name="Bloem J."/>
            <person name="Labutti K."/>
            <person name="Salamov A."/>
            <person name="Andreopoulos B."/>
            <person name="Baker S."/>
            <person name="Barry K."/>
            <person name="Bills G."/>
            <person name="Bluhm B."/>
            <person name="Cannon C."/>
            <person name="Castanera R."/>
            <person name="Culley D."/>
            <person name="Daum C."/>
            <person name="Ezra D."/>
            <person name="Gonzalez J."/>
            <person name="Henrissat B."/>
            <person name="Kuo A."/>
            <person name="Liang C."/>
            <person name="Lipzen A."/>
            <person name="Lutzoni F."/>
            <person name="Magnuson J."/>
            <person name="Mondo S."/>
            <person name="Nolan M."/>
            <person name="Ohm R."/>
            <person name="Pangilinan J."/>
            <person name="Park H.-J."/>
            <person name="Ramirez L."/>
            <person name="Alfaro M."/>
            <person name="Sun H."/>
            <person name="Tritt A."/>
            <person name="Yoshinaga Y."/>
            <person name="Zwiers L.-H."/>
            <person name="Turgeon B."/>
            <person name="Goodwin S."/>
            <person name="Spatafora J."/>
            <person name="Crous P."/>
            <person name="Grigoriev I."/>
        </authorList>
    </citation>
    <scope>NUCLEOTIDE SEQUENCE</scope>
    <source>
        <strain evidence="2">CBS 122367</strain>
    </source>
</reference>
<gene>
    <name evidence="2" type="ORF">K458DRAFT_391660</name>
</gene>
<feature type="region of interest" description="Disordered" evidence="1">
    <location>
        <begin position="149"/>
        <end position="168"/>
    </location>
</feature>
<accession>A0A6G1IUC7</accession>